<dbReference type="SMART" id="SM00032">
    <property type="entry name" value="CCP"/>
    <property type="match status" value="4"/>
</dbReference>
<dbReference type="InterPro" id="IPR035976">
    <property type="entry name" value="Sushi/SCR/CCP_sf"/>
</dbReference>
<gene>
    <name evidence="14" type="primary">vwkA</name>
    <name evidence="14" type="ORF">SNAT2548_LOCUS33013</name>
</gene>
<evidence type="ECO:0000256" key="6">
    <source>
        <dbReference type="ARBA" id="ARBA00022989"/>
    </source>
</evidence>
<evidence type="ECO:0000256" key="8">
    <source>
        <dbReference type="ARBA" id="ARBA00023157"/>
    </source>
</evidence>
<organism evidence="14 15">
    <name type="scientific">Symbiodinium natans</name>
    <dbReference type="NCBI Taxonomy" id="878477"/>
    <lineage>
        <taxon>Eukaryota</taxon>
        <taxon>Sar</taxon>
        <taxon>Alveolata</taxon>
        <taxon>Dinophyceae</taxon>
        <taxon>Suessiales</taxon>
        <taxon>Symbiodiniaceae</taxon>
        <taxon>Symbiodinium</taxon>
    </lineage>
</organism>
<feature type="transmembrane region" description="Helical" evidence="11">
    <location>
        <begin position="201"/>
        <end position="224"/>
    </location>
</feature>
<evidence type="ECO:0000256" key="5">
    <source>
        <dbReference type="ARBA" id="ARBA00022777"/>
    </source>
</evidence>
<accession>A0A812URW9</accession>
<keyword evidence="8" id="KW-1015">Disulfide bond</keyword>
<evidence type="ECO:0000256" key="9">
    <source>
        <dbReference type="SAM" id="Coils"/>
    </source>
</evidence>
<dbReference type="SMART" id="SM00811">
    <property type="entry name" value="Alpha_kinase"/>
    <property type="match status" value="1"/>
</dbReference>
<dbReference type="Proteomes" id="UP000604046">
    <property type="component" value="Unassembled WGS sequence"/>
</dbReference>
<evidence type="ECO:0000256" key="3">
    <source>
        <dbReference type="ARBA" id="ARBA00022679"/>
    </source>
</evidence>
<dbReference type="InterPro" id="IPR004166">
    <property type="entry name" value="a-kinase_dom"/>
</dbReference>
<dbReference type="CDD" id="cd00198">
    <property type="entry name" value="vWFA"/>
    <property type="match status" value="1"/>
</dbReference>
<feature type="transmembrane region" description="Helical" evidence="11">
    <location>
        <begin position="309"/>
        <end position="331"/>
    </location>
</feature>
<feature type="transmembrane region" description="Helical" evidence="11">
    <location>
        <begin position="85"/>
        <end position="110"/>
    </location>
</feature>
<dbReference type="PANTHER" id="PTHR47763:SF4">
    <property type="entry name" value="ALPHA-PROTEIN KINASE VWKA"/>
    <property type="match status" value="1"/>
</dbReference>
<dbReference type="PROSITE" id="PS51158">
    <property type="entry name" value="ALPHA_KINASE"/>
    <property type="match status" value="1"/>
</dbReference>
<dbReference type="InterPro" id="IPR052969">
    <property type="entry name" value="Thr-specific_kinase-like"/>
</dbReference>
<dbReference type="Gene3D" id="3.40.50.410">
    <property type="entry name" value="von Willebrand factor, type A domain"/>
    <property type="match status" value="1"/>
</dbReference>
<comment type="subcellular location">
    <subcellularLocation>
        <location evidence="1">Membrane</location>
        <topology evidence="1">Multi-pass membrane protein</topology>
    </subcellularLocation>
</comment>
<dbReference type="InterPro" id="IPR000436">
    <property type="entry name" value="Sushi_SCR_CCP_dom"/>
</dbReference>
<dbReference type="SUPFAM" id="SSF57535">
    <property type="entry name" value="Complement control module/SCR domain"/>
    <property type="match status" value="1"/>
</dbReference>
<feature type="region of interest" description="Disordered" evidence="10">
    <location>
        <begin position="1966"/>
        <end position="1988"/>
    </location>
</feature>
<keyword evidence="15" id="KW-1185">Reference proteome</keyword>
<dbReference type="Gene3D" id="2.10.70.10">
    <property type="entry name" value="Complement Module, domain 1"/>
    <property type="match status" value="1"/>
</dbReference>
<feature type="domain" description="Alpha-type protein kinase" evidence="13">
    <location>
        <begin position="862"/>
        <end position="1067"/>
    </location>
</feature>
<keyword evidence="6 11" id="KW-1133">Transmembrane helix</keyword>
<dbReference type="Gene3D" id="3.20.200.10">
    <property type="entry name" value="MHCK/EF2 kinase"/>
    <property type="match status" value="1"/>
</dbReference>
<evidence type="ECO:0000259" key="13">
    <source>
        <dbReference type="PROSITE" id="PS51158"/>
    </source>
</evidence>
<evidence type="ECO:0000256" key="2">
    <source>
        <dbReference type="ARBA" id="ARBA00022527"/>
    </source>
</evidence>
<evidence type="ECO:0000256" key="4">
    <source>
        <dbReference type="ARBA" id="ARBA00022692"/>
    </source>
</evidence>
<dbReference type="SUPFAM" id="SSF53300">
    <property type="entry name" value="vWA-like"/>
    <property type="match status" value="1"/>
</dbReference>
<evidence type="ECO:0000256" key="10">
    <source>
        <dbReference type="SAM" id="MobiDB-lite"/>
    </source>
</evidence>
<dbReference type="Gene3D" id="2.170.16.10">
    <property type="entry name" value="Hedgehog/Intein (Hint) domain"/>
    <property type="match status" value="1"/>
</dbReference>
<feature type="transmembrane region" description="Helical" evidence="11">
    <location>
        <begin position="130"/>
        <end position="154"/>
    </location>
</feature>
<comment type="caution">
    <text evidence="14">The sequence shown here is derived from an EMBL/GenBank/DDBJ whole genome shotgun (WGS) entry which is preliminary data.</text>
</comment>
<dbReference type="Pfam" id="PF02816">
    <property type="entry name" value="Alpha_kinase"/>
    <property type="match status" value="1"/>
</dbReference>
<evidence type="ECO:0000256" key="11">
    <source>
        <dbReference type="SAM" id="Phobius"/>
    </source>
</evidence>
<dbReference type="Pfam" id="PF03619">
    <property type="entry name" value="Solute_trans_a"/>
    <property type="match status" value="1"/>
</dbReference>
<dbReference type="SUPFAM" id="SSF56112">
    <property type="entry name" value="Protein kinase-like (PK-like)"/>
    <property type="match status" value="1"/>
</dbReference>
<feature type="transmembrane region" description="Helical" evidence="11">
    <location>
        <begin position="166"/>
        <end position="189"/>
    </location>
</feature>
<dbReference type="GO" id="GO:0016020">
    <property type="term" value="C:membrane"/>
    <property type="evidence" value="ECO:0007669"/>
    <property type="project" value="UniProtKB-SubCell"/>
</dbReference>
<dbReference type="Gene3D" id="3.30.200.20">
    <property type="entry name" value="Phosphorylase Kinase, domain 1"/>
    <property type="match status" value="1"/>
</dbReference>
<dbReference type="PANTHER" id="PTHR47763">
    <property type="entry name" value="ALPHA-PROTEIN KINASE VWKA"/>
    <property type="match status" value="1"/>
</dbReference>
<name>A0A812URW9_9DINO</name>
<keyword evidence="3" id="KW-0808">Transferase</keyword>
<dbReference type="InterPro" id="IPR005178">
    <property type="entry name" value="Ostalpha/TMEM184C"/>
</dbReference>
<evidence type="ECO:0000259" key="12">
    <source>
        <dbReference type="PROSITE" id="PS50923"/>
    </source>
</evidence>
<keyword evidence="2" id="KW-0723">Serine/threonine-protein kinase</keyword>
<protein>
    <submittedName>
        <fullName evidence="14">VwkA protein</fullName>
    </submittedName>
</protein>
<proteinExistence type="predicted"/>
<keyword evidence="7 11" id="KW-0472">Membrane</keyword>
<dbReference type="PROSITE" id="PS50923">
    <property type="entry name" value="SUSHI"/>
    <property type="match status" value="2"/>
</dbReference>
<dbReference type="CDD" id="cd04515">
    <property type="entry name" value="Alpha_kinase"/>
    <property type="match status" value="1"/>
</dbReference>
<feature type="domain" description="Sushi" evidence="12">
    <location>
        <begin position="1739"/>
        <end position="1802"/>
    </location>
</feature>
<dbReference type="EMBL" id="CAJNDS010002735">
    <property type="protein sequence ID" value="CAE7578564.1"/>
    <property type="molecule type" value="Genomic_DNA"/>
</dbReference>
<keyword evidence="4 11" id="KW-0812">Transmembrane</keyword>
<dbReference type="CDD" id="cd00033">
    <property type="entry name" value="CCP"/>
    <property type="match status" value="1"/>
</dbReference>
<dbReference type="InterPro" id="IPR011009">
    <property type="entry name" value="Kinase-like_dom_sf"/>
</dbReference>
<reference evidence="14" key="1">
    <citation type="submission" date="2021-02" db="EMBL/GenBank/DDBJ databases">
        <authorList>
            <person name="Dougan E. K."/>
            <person name="Rhodes N."/>
            <person name="Thang M."/>
            <person name="Chan C."/>
        </authorList>
    </citation>
    <scope>NUCLEOTIDE SEQUENCE</scope>
</reference>
<keyword evidence="5" id="KW-0418">Kinase</keyword>
<evidence type="ECO:0000313" key="15">
    <source>
        <dbReference type="Proteomes" id="UP000604046"/>
    </source>
</evidence>
<dbReference type="GO" id="GO:0005524">
    <property type="term" value="F:ATP binding"/>
    <property type="evidence" value="ECO:0007669"/>
    <property type="project" value="InterPro"/>
</dbReference>
<dbReference type="GO" id="GO:0004674">
    <property type="term" value="F:protein serine/threonine kinase activity"/>
    <property type="evidence" value="ECO:0007669"/>
    <property type="project" value="UniProtKB-KW"/>
</dbReference>
<dbReference type="OrthoDB" id="425779at2759"/>
<feature type="coiled-coil region" evidence="9">
    <location>
        <begin position="541"/>
        <end position="575"/>
    </location>
</feature>
<feature type="domain" description="Sushi" evidence="12">
    <location>
        <begin position="425"/>
        <end position="485"/>
    </location>
</feature>
<evidence type="ECO:0000313" key="14">
    <source>
        <dbReference type="EMBL" id="CAE7578564.1"/>
    </source>
</evidence>
<sequence length="1988" mass="221072">MLLLPVNIIFFCAVCVRVLRLQPDTQMGKMVPVIIESGDIYEAFALWSVLVLFVKVVQAEMAGSHSNAMSSFRSFKSISLQGVKAWVFIQSAAVVLKLILQGIVAVYVPTFCYWASKSCTSCEKLYEENVAIALSAVTFLLCSFAIMFVFYFESGYRHHLEKTEPLWKFLGVKGIVSVTYFQWLVISALASPLKWTGNQVYLFHCMLYAFWMPLLALVHTFLAYPFYTLRNSESDLAPWLVAWLKTLGVGEERAEECLTPSTPSLPSISGTIDGRADVLLDQASSGEVRSVSRVSSELLSHPASSKWQLLLYFIVAVLSCAASSKALLTVLPASAAPFEDPLRNISCAGQGDLAHFLLNRQDLHFAMLNDTAERWSSPGVAGAWLPLCSATPLGCAPGHFADRRPPSVGCSAEGVYTWSGSCSAISCGAPPHLPHAVPRMHDIERQNWTYGVTIHYDCDKPGYRGDLSAVCNLTGTWVVHGSCVEVTCGTPPEDVPHAHAVLDPSRGNVSTGMVVRYQCDEMYNGTLLRGTIVVERMDPDVEVLLKKIEELKREKREEEEKRKRAEKRVEQSFQLKCSHEESSERAKQLKSLDVCFVLDCTNSMQPFIESVKQKIAEINVQIEKRLGSGANVRYAMVCYRDFDCAEHPVILPFGDVRACQHFLEGVRATGGEDWCEDVLAGLEAAVNLDWRGHVRLLFLLAQTPNHGPRFHDKARGAGHQEGLVRIFSWDDHFDVDTGKADRVLLTLVQKDIHFHCLEISGSTSKMFEAFQEVYNNKDEGRVMKVHTMTSDAESLLSTIVKASWSSVQETFTRTSASWSVVTGQEQHLPEFNVSKVSLDPNIDWENMTGWQKFQARLESVEVQDELCTKFRTHETRTTVHIAPKPFSHGAMRAAWALYDESINAKLVAKRYMRQDSRYNAIEVLEGDLRSQALAMSLAEKFNRRRPNEPPLHFVQLQLMRIDVMGKEKLMTVEPFIPGEYRKETNNASFVREGSDIAQAFSHFSHDVTGGACMVVDIQGVRESLTDPQIHSKHSCFGRGNLGTKGFDAFFMVHQCNEVCRHLKLKPNPMQLSSLAHDLIGSLEACPWSIYHVRKSAKQALQKNEQDPVWIGGAKLAWHPQRKVPVVIDVMDNVEVFVRFERGSQDSRALESWLQTTDQGKFKRDWSADAKNIADAGEINYVRRCKLRIGHFLAEIHPVEMASCSRQETLELLSQCSDDVDTTRSVDLVFDGPILGIQSEAWFQSFKKVAKKPAKDVQVDVDTPKERSLEWPCGGKCGSMVQRVLKYNGKFPKLVFCRRCSAKRRASWRARVCRALGCKKYVQYKFFEYQVQGRPEPELCRDCAQQDHVERKQEEDPWRMKHCLECKQQVEFYLPEEPQLCQDCACRGVCRQGELEDTDCSDVGSTESESDDEWSLISDSLPQIKKYPNAKCEECQAQVTDKGRKLTCQSSKHFFFLCGTNGCDKKFEKKCEERAEKRGKSGKKKIEFAQHRGSCPCPTCGLRLQEGTIESEIQASFITDKGPTCFPWGTLMLLPGEDGTLKPIQNLRKNDKIVCALGDSVEVKSIECTEEANQELMYLQTETASLLASKDHKVLCQRGDRYQPLQAAALRSGDSVLISGGHRERLLRTELVQKVTKLVEISVFPDHPLVAFPPTPEAIQSMGKEQPRTRWLLTIDIAKSGFSRGHEALCTTTVGAKRALGGWFEGMQCPYVCDPGFHGFATAVCMEDGGYNVSGRCAPVSCGQPPTLPEATARMEDVKAAASQNFTFGVLIRYLCDRPMFHGALVAKCNASSSWVFSGSCLQVTCGEAPAVPHAQPVAAAANMTAGSVLRYRCDESYNGTPTAACGYDSEFVVSGRCRRQCGTPPSVPHAAPSFNDELLAAGWLSGMGASYRCDPGFDGAVTAMCGEDGNFSVQGICKIASAVETNRLRSSITGLSTAIGVENALILAGLGVFGWQRYRVNARSVGSPANEMSSPICPTDAERPASHE</sequence>
<evidence type="ECO:0000256" key="1">
    <source>
        <dbReference type="ARBA" id="ARBA00004141"/>
    </source>
</evidence>
<evidence type="ECO:0000256" key="7">
    <source>
        <dbReference type="ARBA" id="ARBA00023136"/>
    </source>
</evidence>
<dbReference type="InterPro" id="IPR036465">
    <property type="entry name" value="vWFA_dom_sf"/>
</dbReference>
<keyword evidence="9" id="KW-0175">Coiled coil</keyword>